<dbReference type="Proteomes" id="UP000009232">
    <property type="component" value="Chromosome"/>
</dbReference>
<reference evidence="10 11" key="1">
    <citation type="submission" date="2011-05" db="EMBL/GenBank/DDBJ databases">
        <title>Complete sequence of Thioalkalimicrobium cyclicum ALM1.</title>
        <authorList>
            <consortium name="US DOE Joint Genome Institute"/>
            <person name="Lucas S."/>
            <person name="Han J."/>
            <person name="Lapidus A."/>
            <person name="Cheng J.-F."/>
            <person name="Goodwin L."/>
            <person name="Pitluck S."/>
            <person name="Peters L."/>
            <person name="Mikhailova N."/>
            <person name="Davenport K."/>
            <person name="Han C."/>
            <person name="Tapia R."/>
            <person name="Land M."/>
            <person name="Hauser L."/>
            <person name="Kyrpides N."/>
            <person name="Ivanova N."/>
            <person name="Pagani I."/>
            <person name="Kappler U."/>
            <person name="Woyke T."/>
        </authorList>
    </citation>
    <scope>NUCLEOTIDE SEQUENCE [LARGE SCALE GENOMIC DNA]</scope>
    <source>
        <strain evidence="11">DSM 14477 / JCM 11371 / ALM1</strain>
    </source>
</reference>
<keyword evidence="3 7" id="KW-0732">Signal</keyword>
<dbReference type="RefSeq" id="WP_013835936.1">
    <property type="nucleotide sequence ID" value="NC_015581.1"/>
</dbReference>
<dbReference type="InterPro" id="IPR012336">
    <property type="entry name" value="Thioredoxin-like_fold"/>
</dbReference>
<keyword evidence="5" id="KW-1015">Disulfide bond</keyword>
<dbReference type="eggNOG" id="COG1651">
    <property type="taxonomic scope" value="Bacteria"/>
</dbReference>
<dbReference type="GO" id="GO:0016853">
    <property type="term" value="F:isomerase activity"/>
    <property type="evidence" value="ECO:0007669"/>
    <property type="project" value="UniProtKB-KW"/>
</dbReference>
<dbReference type="Pfam" id="PF10411">
    <property type="entry name" value="DsbC_N"/>
    <property type="match status" value="1"/>
</dbReference>
<comment type="function">
    <text evidence="7">Required for disulfide bond formation in some periplasmic proteins. Acts by transferring its disulfide bond to other proteins and is reduced in the process.</text>
</comment>
<dbReference type="KEGG" id="tcy:Thicy_1399"/>
<keyword evidence="4 7" id="KW-0574">Periplasm</keyword>
<dbReference type="CDD" id="cd03020">
    <property type="entry name" value="DsbA_DsbC_DsbG"/>
    <property type="match status" value="1"/>
</dbReference>
<evidence type="ECO:0000256" key="1">
    <source>
        <dbReference type="ARBA" id="ARBA00004418"/>
    </source>
</evidence>
<evidence type="ECO:0000259" key="8">
    <source>
        <dbReference type="Pfam" id="PF10411"/>
    </source>
</evidence>
<dbReference type="PANTHER" id="PTHR35272">
    <property type="entry name" value="THIOL:DISULFIDE INTERCHANGE PROTEIN DSBC-RELATED"/>
    <property type="match status" value="1"/>
</dbReference>
<evidence type="ECO:0000259" key="9">
    <source>
        <dbReference type="Pfam" id="PF13098"/>
    </source>
</evidence>
<evidence type="ECO:0000256" key="4">
    <source>
        <dbReference type="ARBA" id="ARBA00022764"/>
    </source>
</evidence>
<dbReference type="Gene3D" id="3.40.30.10">
    <property type="entry name" value="Glutaredoxin"/>
    <property type="match status" value="1"/>
</dbReference>
<dbReference type="OrthoDB" id="12976at2"/>
<dbReference type="Pfam" id="PF13098">
    <property type="entry name" value="Thioredoxin_2"/>
    <property type="match status" value="1"/>
</dbReference>
<protein>
    <recommendedName>
        <fullName evidence="7">Thiol:disulfide interchange protein</fullName>
    </recommendedName>
</protein>
<dbReference type="Gene3D" id="3.10.450.70">
    <property type="entry name" value="Disulphide bond isomerase, DsbC/G, N-terminal"/>
    <property type="match status" value="1"/>
</dbReference>
<evidence type="ECO:0000256" key="6">
    <source>
        <dbReference type="ARBA" id="ARBA00023284"/>
    </source>
</evidence>
<comment type="subcellular location">
    <subcellularLocation>
        <location evidence="1 7">Periplasm</location>
    </subcellularLocation>
</comment>
<dbReference type="HOGENOM" id="CLU_083593_0_0_6"/>
<feature type="domain" description="Disulphide bond isomerase DsbC/G N-terminal" evidence="8">
    <location>
        <begin position="22"/>
        <end position="88"/>
    </location>
</feature>
<dbReference type="InterPro" id="IPR018950">
    <property type="entry name" value="DiS-bond_isomerase_DsbC/G_N"/>
</dbReference>
<evidence type="ECO:0000313" key="10">
    <source>
        <dbReference type="EMBL" id="AEG32161.1"/>
    </source>
</evidence>
<gene>
    <name evidence="10" type="ordered locus">Thicy_1399</name>
</gene>
<keyword evidence="6 7" id="KW-0676">Redox-active center</keyword>
<feature type="signal peptide" evidence="7">
    <location>
        <begin position="1"/>
        <end position="24"/>
    </location>
</feature>
<dbReference type="InterPro" id="IPR009094">
    <property type="entry name" value="DiS-bond_isomerase_DsbC/G_N_sf"/>
</dbReference>
<evidence type="ECO:0000313" key="11">
    <source>
        <dbReference type="Proteomes" id="UP000009232"/>
    </source>
</evidence>
<dbReference type="InterPro" id="IPR051470">
    <property type="entry name" value="Thiol:disulfide_interchange"/>
</dbReference>
<dbReference type="SUPFAM" id="SSF54423">
    <property type="entry name" value="DsbC/DsbG N-terminal domain-like"/>
    <property type="match status" value="1"/>
</dbReference>
<name>F6DA30_THICA</name>
<accession>F6DA30</accession>
<keyword evidence="10" id="KW-0413">Isomerase</keyword>
<dbReference type="SUPFAM" id="SSF52833">
    <property type="entry name" value="Thioredoxin-like"/>
    <property type="match status" value="1"/>
</dbReference>
<comment type="similarity">
    <text evidence="2 7">Belongs to the thioredoxin family. DsbC subfamily.</text>
</comment>
<dbReference type="EMBL" id="CP002776">
    <property type="protein sequence ID" value="AEG32161.1"/>
    <property type="molecule type" value="Genomic_DNA"/>
</dbReference>
<proteinExistence type="inferred from homology"/>
<dbReference type="PANTHER" id="PTHR35272:SF3">
    <property type="entry name" value="THIOL:DISULFIDE INTERCHANGE PROTEIN DSBC"/>
    <property type="match status" value="1"/>
</dbReference>
<feature type="domain" description="Thioredoxin-like fold" evidence="9">
    <location>
        <begin position="112"/>
        <end position="236"/>
    </location>
</feature>
<dbReference type="AlphaFoldDB" id="F6DA30"/>
<dbReference type="GO" id="GO:0042597">
    <property type="term" value="C:periplasmic space"/>
    <property type="evidence" value="ECO:0007669"/>
    <property type="project" value="UniProtKB-SubCell"/>
</dbReference>
<dbReference type="InterPro" id="IPR036249">
    <property type="entry name" value="Thioredoxin-like_sf"/>
</dbReference>
<feature type="chain" id="PRO_5010008265" description="Thiol:disulfide interchange protein" evidence="7">
    <location>
        <begin position="25"/>
        <end position="240"/>
    </location>
</feature>
<organism evidence="10 11">
    <name type="scientific">Thiomicrospira cyclica (strain DSM 14477 / JCM 11371 / ALM1)</name>
    <name type="common">Thioalkalimicrobium cyclicum</name>
    <dbReference type="NCBI Taxonomy" id="717773"/>
    <lineage>
        <taxon>Bacteria</taxon>
        <taxon>Pseudomonadati</taxon>
        <taxon>Pseudomonadota</taxon>
        <taxon>Gammaproteobacteria</taxon>
        <taxon>Thiotrichales</taxon>
        <taxon>Piscirickettsiaceae</taxon>
        <taxon>Thiomicrospira</taxon>
    </lineage>
</organism>
<dbReference type="InterPro" id="IPR033954">
    <property type="entry name" value="DiS-bond_Isoase_DsbC/G"/>
</dbReference>
<dbReference type="STRING" id="717773.Thicy_1399"/>
<keyword evidence="11" id="KW-1185">Reference proteome</keyword>
<evidence type="ECO:0000256" key="5">
    <source>
        <dbReference type="ARBA" id="ARBA00023157"/>
    </source>
</evidence>
<sequence>MIRSFQTLALAALMGASAMVPAMADKERIQQVLSQMAPGAPAADIQETVVPGLYQVVLGVTVFYMTADGKHVFNGNLINLEQGVNLTEQRLEQARLDALKAIDPNSMIIFKAKGETKRQVTVFTDIDCPFCKRFHNQVEKLNEAGIEVRYLAFPRSGPGTPSFAKMESVWCSANPVKAMDDAKNGLEPEAQRCENPVMSHFQAAQFFNVSGTPTMIIDDGQMVPGFVPAEELIPALLQGN</sequence>
<evidence type="ECO:0000256" key="3">
    <source>
        <dbReference type="ARBA" id="ARBA00022729"/>
    </source>
</evidence>
<evidence type="ECO:0000256" key="2">
    <source>
        <dbReference type="ARBA" id="ARBA00009813"/>
    </source>
</evidence>
<evidence type="ECO:0000256" key="7">
    <source>
        <dbReference type="RuleBase" id="RU364038"/>
    </source>
</evidence>